<dbReference type="PANTHER" id="PTHR35519">
    <property type="entry name" value="MEMBRANE PROTEINS"/>
    <property type="match status" value="1"/>
</dbReference>
<sequence length="147" mass="16035">MQSGGAETLAGMASLGGDPASVRKRVEAMEFLLERSIRIPGIKRAVGLDVVLDLLPFGGTTIAALMGSYMIWEARNLGMSKMQMARMSGNVAVDWLFGMIPWVGAIPDFFFRSNSRNLRIIRKHLDKHHPADVTIENTPHGGANDSP</sequence>
<dbReference type="EMBL" id="JAGRQC010000002">
    <property type="protein sequence ID" value="MBR0552122.1"/>
    <property type="molecule type" value="Genomic_DNA"/>
</dbReference>
<feature type="transmembrane region" description="Helical" evidence="1">
    <location>
        <begin position="45"/>
        <end position="72"/>
    </location>
</feature>
<dbReference type="AlphaFoldDB" id="A0A8T4IDF7"/>
<keyword evidence="1" id="KW-1133">Transmembrane helix</keyword>
<dbReference type="RefSeq" id="WP_284054022.1">
    <property type="nucleotide sequence ID" value="NZ_JAGRQC010000002.1"/>
</dbReference>
<evidence type="ECO:0000256" key="1">
    <source>
        <dbReference type="SAM" id="Phobius"/>
    </source>
</evidence>
<dbReference type="Pfam" id="PF13430">
    <property type="entry name" value="DUF4112"/>
    <property type="match status" value="1"/>
</dbReference>
<reference evidence="2" key="1">
    <citation type="submission" date="2021-04" db="EMBL/GenBank/DDBJ databases">
        <title>Ouciella asimina sp. nov., isolated from the surface seawater in the hydrothermal field of Okinawa Trough.</title>
        <authorList>
            <person name="Shuang W."/>
        </authorList>
    </citation>
    <scope>NUCLEOTIDE SEQUENCE</scope>
    <source>
        <strain evidence="2">LXI357</strain>
    </source>
</reference>
<protein>
    <submittedName>
        <fullName evidence="2">DUF4112 domain-containing protein</fullName>
    </submittedName>
</protein>
<gene>
    <name evidence="2" type="ORF">J7S20_06380</name>
</gene>
<dbReference type="InterPro" id="IPR025187">
    <property type="entry name" value="DUF4112"/>
</dbReference>
<keyword evidence="1" id="KW-0472">Membrane</keyword>
<evidence type="ECO:0000313" key="2">
    <source>
        <dbReference type="EMBL" id="MBR0552122.1"/>
    </source>
</evidence>
<dbReference type="Proteomes" id="UP000676996">
    <property type="component" value="Unassembled WGS sequence"/>
</dbReference>
<dbReference type="PANTHER" id="PTHR35519:SF2">
    <property type="entry name" value="PH DOMAIN PROTEIN"/>
    <property type="match status" value="1"/>
</dbReference>
<comment type="caution">
    <text evidence="2">The sequence shown here is derived from an EMBL/GenBank/DDBJ whole genome shotgun (WGS) entry which is preliminary data.</text>
</comment>
<keyword evidence="3" id="KW-1185">Reference proteome</keyword>
<name>A0A8T4IDF7_9SPHN</name>
<accession>A0A8T4IDF7</accession>
<evidence type="ECO:0000313" key="3">
    <source>
        <dbReference type="Proteomes" id="UP000676996"/>
    </source>
</evidence>
<organism evidence="2 3">
    <name type="scientific">Stakelama marina</name>
    <dbReference type="NCBI Taxonomy" id="2826939"/>
    <lineage>
        <taxon>Bacteria</taxon>
        <taxon>Pseudomonadati</taxon>
        <taxon>Pseudomonadota</taxon>
        <taxon>Alphaproteobacteria</taxon>
        <taxon>Sphingomonadales</taxon>
        <taxon>Sphingomonadaceae</taxon>
        <taxon>Stakelama</taxon>
    </lineage>
</organism>
<proteinExistence type="predicted"/>
<feature type="transmembrane region" description="Helical" evidence="1">
    <location>
        <begin position="92"/>
        <end position="111"/>
    </location>
</feature>
<keyword evidence="1" id="KW-0812">Transmembrane</keyword>